<name>A0ABT1S720_9FIRM</name>
<dbReference type="InterPro" id="IPR056670">
    <property type="entry name" value="DUF7768"/>
</dbReference>
<protein>
    <submittedName>
        <fullName evidence="2">DUF4406 domain-containing protein</fullName>
    </submittedName>
</protein>
<dbReference type="RefSeq" id="WP_256310557.1">
    <property type="nucleotide sequence ID" value="NZ_JANGAC010000002.1"/>
</dbReference>
<feature type="domain" description="DUF7768" evidence="1">
    <location>
        <begin position="2"/>
        <end position="98"/>
    </location>
</feature>
<accession>A0ABT1S720</accession>
<dbReference type="EMBL" id="JANGAC010000002">
    <property type="protein sequence ID" value="MCQ4922270.1"/>
    <property type="molecule type" value="Genomic_DNA"/>
</dbReference>
<reference evidence="2 3" key="1">
    <citation type="submission" date="2022-06" db="EMBL/GenBank/DDBJ databases">
        <title>Isolation of gut microbiota from human fecal samples.</title>
        <authorList>
            <person name="Pamer E.G."/>
            <person name="Barat B."/>
            <person name="Waligurski E."/>
            <person name="Medina S."/>
            <person name="Paddock L."/>
            <person name="Mostad J."/>
        </authorList>
    </citation>
    <scope>NUCLEOTIDE SEQUENCE [LARGE SCALE GENOMIC DNA]</scope>
    <source>
        <strain evidence="2 3">DFI.7.95</strain>
    </source>
</reference>
<sequence length="117" mass="13605">MKLIYVASPYKGDIKKNIEYAKEACRYVLNQGNAFFCPHLLYPQILDDNNPEERRLGINIGKELLAKCDELWAFGGHISHGMFEEIELARKIGIPIKRIIQLDFEIEDQEFLKLGMY</sequence>
<gene>
    <name evidence="2" type="ORF">NE686_04180</name>
</gene>
<evidence type="ECO:0000313" key="3">
    <source>
        <dbReference type="Proteomes" id="UP001524478"/>
    </source>
</evidence>
<proteinExistence type="predicted"/>
<dbReference type="Gene3D" id="3.40.50.10400">
    <property type="entry name" value="Hypothetical protein PA1492"/>
    <property type="match status" value="1"/>
</dbReference>
<dbReference type="Proteomes" id="UP001524478">
    <property type="component" value="Unassembled WGS sequence"/>
</dbReference>
<comment type="caution">
    <text evidence="2">The sequence shown here is derived from an EMBL/GenBank/DDBJ whole genome shotgun (WGS) entry which is preliminary data.</text>
</comment>
<keyword evidence="3" id="KW-1185">Reference proteome</keyword>
<organism evidence="2 3">
    <name type="scientific">Tissierella carlieri</name>
    <dbReference type="NCBI Taxonomy" id="689904"/>
    <lineage>
        <taxon>Bacteria</taxon>
        <taxon>Bacillati</taxon>
        <taxon>Bacillota</taxon>
        <taxon>Tissierellia</taxon>
        <taxon>Tissierellales</taxon>
        <taxon>Tissierellaceae</taxon>
        <taxon>Tissierella</taxon>
    </lineage>
</organism>
<evidence type="ECO:0000259" key="1">
    <source>
        <dbReference type="Pfam" id="PF24963"/>
    </source>
</evidence>
<evidence type="ECO:0000313" key="2">
    <source>
        <dbReference type="EMBL" id="MCQ4922270.1"/>
    </source>
</evidence>
<dbReference type="Pfam" id="PF24963">
    <property type="entry name" value="DUF7768"/>
    <property type="match status" value="1"/>
</dbReference>